<evidence type="ECO:0000313" key="2">
    <source>
        <dbReference type="Proteomes" id="UP000494120"/>
    </source>
</evidence>
<dbReference type="EMBL" id="CABVQG010000016">
    <property type="protein sequence ID" value="VWC90214.1"/>
    <property type="molecule type" value="Genomic_DNA"/>
</dbReference>
<dbReference type="Proteomes" id="UP000494120">
    <property type="component" value="Unassembled WGS sequence"/>
</dbReference>
<protein>
    <submittedName>
        <fullName evidence="1">Uncharacterized protein</fullName>
    </submittedName>
</protein>
<accession>A0ABY6XVK9</accession>
<proteinExistence type="predicted"/>
<keyword evidence="2" id="KW-1185">Reference proteome</keyword>
<evidence type="ECO:0000313" key="1">
    <source>
        <dbReference type="EMBL" id="VWC90214.1"/>
    </source>
</evidence>
<gene>
    <name evidence="1" type="ORF">BLA17378_04515</name>
</gene>
<comment type="caution">
    <text evidence="1">The sequence shown here is derived from an EMBL/GenBank/DDBJ whole genome shotgun (WGS) entry which is preliminary data.</text>
</comment>
<name>A0ABY6XVK9_9BURK</name>
<organism evidence="1 2">
    <name type="scientific">Burkholderia aenigmatica</name>
    <dbReference type="NCBI Taxonomy" id="2015348"/>
    <lineage>
        <taxon>Bacteria</taxon>
        <taxon>Pseudomonadati</taxon>
        <taxon>Pseudomonadota</taxon>
        <taxon>Betaproteobacteria</taxon>
        <taxon>Burkholderiales</taxon>
        <taxon>Burkholderiaceae</taxon>
        <taxon>Burkholderia</taxon>
        <taxon>Burkholderia cepacia complex</taxon>
    </lineage>
</organism>
<reference evidence="1 2" key="1">
    <citation type="submission" date="2019-09" db="EMBL/GenBank/DDBJ databases">
        <authorList>
            <person name="Depoorter E."/>
        </authorList>
    </citation>
    <scope>NUCLEOTIDE SEQUENCE [LARGE SCALE GENOMIC DNA]</scope>
    <source>
        <strain evidence="1 2">R-17378</strain>
    </source>
</reference>
<sequence>MLAGRLHPLSPGCCLIYLTIPQEGFVKRHQ</sequence>